<dbReference type="Pfam" id="PF03740">
    <property type="entry name" value="PdxJ"/>
    <property type="match status" value="1"/>
</dbReference>
<feature type="binding site" evidence="4">
    <location>
        <position position="191"/>
    </location>
    <ligand>
        <name>3-amino-2-oxopropyl phosphate</name>
        <dbReference type="ChEBI" id="CHEBI:57279"/>
    </ligand>
</feature>
<feature type="site" description="Transition state stabilizer" evidence="4">
    <location>
        <position position="151"/>
    </location>
</feature>
<evidence type="ECO:0000256" key="3">
    <source>
        <dbReference type="ARBA" id="ARBA00023096"/>
    </source>
</evidence>
<evidence type="ECO:0000313" key="7">
    <source>
        <dbReference type="Proteomes" id="UP000248840"/>
    </source>
</evidence>
<keyword evidence="7" id="KW-1185">Reference proteome</keyword>
<name>A0A328YMK7_9FLAO</name>
<feature type="binding site" evidence="4">
    <location>
        <position position="18"/>
    </location>
    <ligand>
        <name>3-amino-2-oxopropyl phosphate</name>
        <dbReference type="ChEBI" id="CHEBI:57279"/>
    </ligand>
</feature>
<feature type="active site" description="Proton donor" evidence="4">
    <location>
        <position position="190"/>
    </location>
</feature>
<feature type="binding site" evidence="4">
    <location>
        <position position="45"/>
    </location>
    <ligand>
        <name>1-deoxy-D-xylulose 5-phosphate</name>
        <dbReference type="ChEBI" id="CHEBI:57792"/>
    </ligand>
</feature>
<dbReference type="PANTHER" id="PTHR30456:SF0">
    <property type="entry name" value="PYRIDOXINE 5'-PHOSPHATE SYNTHASE"/>
    <property type="match status" value="1"/>
</dbReference>
<comment type="pathway">
    <text evidence="4">Cofactor biosynthesis; pyridoxine 5'-phosphate biosynthesis; pyridoxine 5'-phosphate from D-erythrose 4-phosphate: step 5/5.</text>
</comment>
<dbReference type="AlphaFoldDB" id="A0A328YMK7"/>
<dbReference type="InterPro" id="IPR004569">
    <property type="entry name" value="PyrdxlP_synth_PdxJ"/>
</dbReference>
<feature type="binding site" evidence="4">
    <location>
        <begin position="213"/>
        <end position="214"/>
    </location>
    <ligand>
        <name>3-amino-2-oxopropyl phosphate</name>
        <dbReference type="ChEBI" id="CHEBI:57279"/>
    </ligand>
</feature>
<comment type="subunit">
    <text evidence="4">Homooctamer; tetramer of dimers.</text>
</comment>
<dbReference type="Proteomes" id="UP000248840">
    <property type="component" value="Unassembled WGS sequence"/>
</dbReference>
<evidence type="ECO:0000256" key="2">
    <source>
        <dbReference type="ARBA" id="ARBA00022679"/>
    </source>
</evidence>
<dbReference type="GO" id="GO:0033856">
    <property type="term" value="F:pyridoxine 5'-phosphate synthase activity"/>
    <property type="evidence" value="ECO:0007669"/>
    <property type="project" value="UniProtKB-UniRule"/>
</dbReference>
<feature type="binding site" evidence="4">
    <location>
        <position position="50"/>
    </location>
    <ligand>
        <name>1-deoxy-D-xylulose 5-phosphate</name>
        <dbReference type="ChEBI" id="CHEBI:57792"/>
    </ligand>
</feature>
<evidence type="ECO:0000313" key="6">
    <source>
        <dbReference type="EMBL" id="RAR71797.1"/>
    </source>
</evidence>
<dbReference type="OrthoDB" id="9806590at2"/>
<dbReference type="EC" id="2.6.99.2" evidence="4 5"/>
<gene>
    <name evidence="4" type="primary">pdxJ</name>
    <name evidence="6" type="ORF">CLV55_106148</name>
</gene>
<sequence>MTKLSVNINKIATLRNARGGNVPNVLQVAKDIQKFGAHGVTIHPRPDERHIRYQDARDLKAVVYTEYNIEGNPQHNFIDLVLECQPKQVTLVPDAIGAITSSAGWDTIKNQSYLTDVIQEFKRNGIRTSIFVDPILQMVEGAKKTGTDRIELYTEEFAHQFEIGNRKGIEPYTQAAILAQELDLGINAGHDLSLDNIKFFKENIPGLLEVSIGHALISEALYLGLDNVVNMYLQKLK</sequence>
<feature type="binding site" evidence="4">
    <location>
        <position position="7"/>
    </location>
    <ligand>
        <name>3-amino-2-oxopropyl phosphate</name>
        <dbReference type="ChEBI" id="CHEBI:57279"/>
    </ligand>
</feature>
<comment type="subcellular location">
    <subcellularLocation>
        <location evidence="4">Cytoplasm</location>
    </subcellularLocation>
</comment>
<evidence type="ECO:0000256" key="4">
    <source>
        <dbReference type="HAMAP-Rule" id="MF_00279"/>
    </source>
</evidence>
<comment type="similarity">
    <text evidence="4">Belongs to the PNP synthase family.</text>
</comment>
<dbReference type="Gene3D" id="3.20.20.70">
    <property type="entry name" value="Aldolase class I"/>
    <property type="match status" value="1"/>
</dbReference>
<feature type="active site" description="Proton acceptor" evidence="4">
    <location>
        <position position="43"/>
    </location>
</feature>
<keyword evidence="2 4" id="KW-0808">Transferase</keyword>
<keyword evidence="1 4" id="KW-0963">Cytoplasm</keyword>
<reference evidence="6 7" key="1">
    <citation type="submission" date="2018-06" db="EMBL/GenBank/DDBJ databases">
        <title>Genomic Encyclopedia of Archaeal and Bacterial Type Strains, Phase II (KMG-II): from individual species to whole genera.</title>
        <authorList>
            <person name="Goeker M."/>
        </authorList>
    </citation>
    <scope>NUCLEOTIDE SEQUENCE [LARGE SCALE GENOMIC DNA]</scope>
    <source>
        <strain evidence="6 7">DSM 25663</strain>
    </source>
</reference>
<dbReference type="InterPro" id="IPR013785">
    <property type="entry name" value="Aldolase_TIM"/>
</dbReference>
<comment type="caution">
    <text evidence="6">The sequence shown here is derived from an EMBL/GenBank/DDBJ whole genome shotgun (WGS) entry which is preliminary data.</text>
</comment>
<protein>
    <recommendedName>
        <fullName evidence="4 5">Pyridoxine 5'-phosphate synthase</fullName>
        <shortName evidence="4">PNP synthase</shortName>
        <ecNumber evidence="4 5">2.6.99.2</ecNumber>
    </recommendedName>
</protein>
<dbReference type="RefSeq" id="WP_112113254.1">
    <property type="nucleotide sequence ID" value="NZ_QLSZ01000006.1"/>
</dbReference>
<organism evidence="6 7">
    <name type="scientific">Flavobacterium aciduliphilum</name>
    <dbReference type="NCBI Taxonomy" id="1101402"/>
    <lineage>
        <taxon>Bacteria</taxon>
        <taxon>Pseudomonadati</taxon>
        <taxon>Bacteroidota</taxon>
        <taxon>Flavobacteriia</taxon>
        <taxon>Flavobacteriales</taxon>
        <taxon>Flavobacteriaceae</taxon>
        <taxon>Flavobacterium</taxon>
    </lineage>
</organism>
<dbReference type="SUPFAM" id="SSF63892">
    <property type="entry name" value="Pyridoxine 5'-phosphate synthase"/>
    <property type="match status" value="1"/>
</dbReference>
<dbReference type="UniPathway" id="UPA00244">
    <property type="reaction ID" value="UER00313"/>
</dbReference>
<dbReference type="GO" id="GO:0005829">
    <property type="term" value="C:cytosol"/>
    <property type="evidence" value="ECO:0007669"/>
    <property type="project" value="TreeGrafter"/>
</dbReference>
<accession>A0A328YMK7</accession>
<evidence type="ECO:0000256" key="1">
    <source>
        <dbReference type="ARBA" id="ARBA00022490"/>
    </source>
</evidence>
<feature type="active site" description="Proton acceptor" evidence="4">
    <location>
        <position position="70"/>
    </location>
</feature>
<dbReference type="GO" id="GO:0008615">
    <property type="term" value="P:pyridoxine biosynthetic process"/>
    <property type="evidence" value="ECO:0007669"/>
    <property type="project" value="UniProtKB-UniRule"/>
</dbReference>
<dbReference type="CDD" id="cd00003">
    <property type="entry name" value="PNPsynthase"/>
    <property type="match status" value="1"/>
</dbReference>
<dbReference type="InterPro" id="IPR036130">
    <property type="entry name" value="Pyridoxine-5'_phos_synth"/>
</dbReference>
<keyword evidence="3 4" id="KW-0664">Pyridoxine biosynthesis</keyword>
<dbReference type="HAMAP" id="MF_00279">
    <property type="entry name" value="PdxJ"/>
    <property type="match status" value="1"/>
</dbReference>
<comment type="function">
    <text evidence="4">Catalyzes the complicated ring closure reaction between the two acyclic compounds 1-deoxy-D-xylulose-5-phosphate (DXP) and 3-amino-2-oxopropyl phosphate (1-amino-acetone-3-phosphate or AAP) to form pyridoxine 5'-phosphate (PNP) and inorganic phosphate.</text>
</comment>
<comment type="caution">
    <text evidence="4">Lacks conserved residue(s) required for the propagation of feature annotation.</text>
</comment>
<feature type="binding site" evidence="4">
    <location>
        <position position="100"/>
    </location>
    <ligand>
        <name>1-deoxy-D-xylulose 5-phosphate</name>
        <dbReference type="ChEBI" id="CHEBI:57792"/>
    </ligand>
</feature>
<evidence type="ECO:0000256" key="5">
    <source>
        <dbReference type="NCBIfam" id="TIGR00559"/>
    </source>
</evidence>
<dbReference type="NCBIfam" id="NF003626">
    <property type="entry name" value="PRK05265.1-4"/>
    <property type="match status" value="1"/>
</dbReference>
<proteinExistence type="inferred from homology"/>
<dbReference type="PANTHER" id="PTHR30456">
    <property type="entry name" value="PYRIDOXINE 5'-PHOSPHATE SYNTHASE"/>
    <property type="match status" value="1"/>
</dbReference>
<dbReference type="NCBIfam" id="TIGR00559">
    <property type="entry name" value="pdxJ"/>
    <property type="match status" value="1"/>
</dbReference>
<dbReference type="EMBL" id="QLSZ01000006">
    <property type="protein sequence ID" value="RAR71797.1"/>
    <property type="molecule type" value="Genomic_DNA"/>
</dbReference>
<comment type="catalytic activity">
    <reaction evidence="4">
        <text>3-amino-2-oxopropyl phosphate + 1-deoxy-D-xylulose 5-phosphate = pyridoxine 5'-phosphate + phosphate + 2 H2O + H(+)</text>
        <dbReference type="Rhea" id="RHEA:15265"/>
        <dbReference type="ChEBI" id="CHEBI:15377"/>
        <dbReference type="ChEBI" id="CHEBI:15378"/>
        <dbReference type="ChEBI" id="CHEBI:43474"/>
        <dbReference type="ChEBI" id="CHEBI:57279"/>
        <dbReference type="ChEBI" id="CHEBI:57792"/>
        <dbReference type="ChEBI" id="CHEBI:58589"/>
        <dbReference type="EC" id="2.6.99.2"/>
    </reaction>
</comment>